<sequence length="94" mass="10468">MGIPELYVDFNEMLEPDLVLLSAADSKVAVTGEQISLRAGLKVAIYMDDFDDEGRPDDLVAFGVVEANTSVGWAEHVRWCCRIDDHGIRDRSQL</sequence>
<comment type="caution">
    <text evidence="1">The sequence shown here is derived from an EMBL/GenBank/DDBJ whole genome shotgun (WGS) entry which is preliminary data.</text>
</comment>
<reference evidence="1 2" key="1">
    <citation type="journal article" date="2007" name="Int. J. Syst. Evol. Microbiol.">
        <title>Description of Pelomonas aquatica sp. nov. and Pelomonas puraquae sp. nov., isolated from industrial and haemodialysis water.</title>
        <authorList>
            <person name="Gomila M."/>
            <person name="Bowien B."/>
            <person name="Falsen E."/>
            <person name="Moore E.R."/>
            <person name="Lalucat J."/>
        </authorList>
    </citation>
    <scope>NUCLEOTIDE SEQUENCE [LARGE SCALE GENOMIC DNA]</scope>
    <source>
        <strain evidence="1 2">CCUG 52769</strain>
    </source>
</reference>
<keyword evidence="2" id="KW-1185">Reference proteome</keyword>
<dbReference type="RefSeq" id="WP_088484269.1">
    <property type="nucleotide sequence ID" value="NZ_NISI01000006.1"/>
</dbReference>
<evidence type="ECO:0000313" key="1">
    <source>
        <dbReference type="EMBL" id="OWR03115.1"/>
    </source>
</evidence>
<name>A0A254N4Y1_9BURK</name>
<gene>
    <name evidence="1" type="ORF">CDO81_16245</name>
</gene>
<dbReference type="AlphaFoldDB" id="A0A254N4Y1"/>
<dbReference type="OrthoDB" id="2084864at2"/>
<dbReference type="EMBL" id="NISI01000006">
    <property type="protein sequence ID" value="OWR03115.1"/>
    <property type="molecule type" value="Genomic_DNA"/>
</dbReference>
<organism evidence="1 2">
    <name type="scientific">Roseateles puraquae</name>
    <dbReference type="NCBI Taxonomy" id="431059"/>
    <lineage>
        <taxon>Bacteria</taxon>
        <taxon>Pseudomonadati</taxon>
        <taxon>Pseudomonadota</taxon>
        <taxon>Betaproteobacteria</taxon>
        <taxon>Burkholderiales</taxon>
        <taxon>Sphaerotilaceae</taxon>
        <taxon>Roseateles</taxon>
    </lineage>
</organism>
<accession>A0A254N4Y1</accession>
<dbReference type="Proteomes" id="UP000197446">
    <property type="component" value="Unassembled WGS sequence"/>
</dbReference>
<evidence type="ECO:0000313" key="2">
    <source>
        <dbReference type="Proteomes" id="UP000197446"/>
    </source>
</evidence>
<protein>
    <submittedName>
        <fullName evidence="1">Uncharacterized protein</fullName>
    </submittedName>
</protein>
<proteinExistence type="predicted"/>